<name>A0AAV4K0B9_9GAST</name>
<evidence type="ECO:0000313" key="2">
    <source>
        <dbReference type="EMBL" id="GFS27703.1"/>
    </source>
</evidence>
<feature type="region of interest" description="Disordered" evidence="1">
    <location>
        <begin position="86"/>
        <end position="106"/>
    </location>
</feature>
<evidence type="ECO:0000256" key="1">
    <source>
        <dbReference type="SAM" id="MobiDB-lite"/>
    </source>
</evidence>
<reference evidence="2 3" key="1">
    <citation type="journal article" date="2021" name="Elife">
        <title>Chloroplast acquisition without the gene transfer in kleptoplastic sea slugs, Plakobranchus ocellatus.</title>
        <authorList>
            <person name="Maeda T."/>
            <person name="Takahashi S."/>
            <person name="Yoshida T."/>
            <person name="Shimamura S."/>
            <person name="Takaki Y."/>
            <person name="Nagai Y."/>
            <person name="Toyoda A."/>
            <person name="Suzuki Y."/>
            <person name="Arimoto A."/>
            <person name="Ishii H."/>
            <person name="Satoh N."/>
            <person name="Nishiyama T."/>
            <person name="Hasebe M."/>
            <person name="Maruyama T."/>
            <person name="Minagawa J."/>
            <person name="Obokata J."/>
            <person name="Shigenobu S."/>
        </authorList>
    </citation>
    <scope>NUCLEOTIDE SEQUENCE [LARGE SCALE GENOMIC DNA]</scope>
</reference>
<dbReference type="AlphaFoldDB" id="A0AAV4K0B9"/>
<protein>
    <submittedName>
        <fullName evidence="2">Uncharacterized protein</fullName>
    </submittedName>
</protein>
<accession>A0AAV4K0B9</accession>
<evidence type="ECO:0000313" key="3">
    <source>
        <dbReference type="Proteomes" id="UP000762676"/>
    </source>
</evidence>
<dbReference type="EMBL" id="BMAT01010555">
    <property type="protein sequence ID" value="GFS27703.1"/>
    <property type="molecule type" value="Genomic_DNA"/>
</dbReference>
<sequence>MYYLSAARNTKFNHNAINNKPKRARLVLFPSNLEFLPRCVLIAPAQEIITSGGWPRYVPVDRPSQSGQGHTTLIAALLLVTGNRPKNSHSARALQGPVSGSVKYGN</sequence>
<proteinExistence type="predicted"/>
<keyword evidence="3" id="KW-1185">Reference proteome</keyword>
<dbReference type="Proteomes" id="UP000762676">
    <property type="component" value="Unassembled WGS sequence"/>
</dbReference>
<organism evidence="2 3">
    <name type="scientific">Elysia marginata</name>
    <dbReference type="NCBI Taxonomy" id="1093978"/>
    <lineage>
        <taxon>Eukaryota</taxon>
        <taxon>Metazoa</taxon>
        <taxon>Spiralia</taxon>
        <taxon>Lophotrochozoa</taxon>
        <taxon>Mollusca</taxon>
        <taxon>Gastropoda</taxon>
        <taxon>Heterobranchia</taxon>
        <taxon>Euthyneura</taxon>
        <taxon>Panpulmonata</taxon>
        <taxon>Sacoglossa</taxon>
        <taxon>Placobranchoidea</taxon>
        <taxon>Plakobranchidae</taxon>
        <taxon>Elysia</taxon>
    </lineage>
</organism>
<comment type="caution">
    <text evidence="2">The sequence shown here is derived from an EMBL/GenBank/DDBJ whole genome shotgun (WGS) entry which is preliminary data.</text>
</comment>
<gene>
    <name evidence="2" type="ORF">ElyMa_005295800</name>
</gene>